<dbReference type="Proteomes" id="UP001597347">
    <property type="component" value="Unassembled WGS sequence"/>
</dbReference>
<dbReference type="Pfam" id="PF13830">
    <property type="entry name" value="DUF4192"/>
    <property type="match status" value="1"/>
</dbReference>
<keyword evidence="3" id="KW-1185">Reference proteome</keyword>
<evidence type="ECO:0000313" key="3">
    <source>
        <dbReference type="Proteomes" id="UP001597347"/>
    </source>
</evidence>
<name>A0ABW4LGL3_9MICO</name>
<reference evidence="3" key="1">
    <citation type="journal article" date="2019" name="Int. J. Syst. Evol. Microbiol.">
        <title>The Global Catalogue of Microorganisms (GCM) 10K type strain sequencing project: providing services to taxonomists for standard genome sequencing and annotation.</title>
        <authorList>
            <consortium name="The Broad Institute Genomics Platform"/>
            <consortium name="The Broad Institute Genome Sequencing Center for Infectious Disease"/>
            <person name="Wu L."/>
            <person name="Ma J."/>
        </authorList>
    </citation>
    <scope>NUCLEOTIDE SEQUENCE [LARGE SCALE GENOMIC DNA]</scope>
    <source>
        <strain evidence="3">CGMCC 1.12471</strain>
    </source>
</reference>
<accession>A0ABW4LGL3</accession>
<comment type="caution">
    <text evidence="2">The sequence shown here is derived from an EMBL/GenBank/DDBJ whole genome shotgun (WGS) entry which is preliminary data.</text>
</comment>
<evidence type="ECO:0000313" key="2">
    <source>
        <dbReference type="EMBL" id="MFD1722625.1"/>
    </source>
</evidence>
<dbReference type="RefSeq" id="WP_377935894.1">
    <property type="nucleotide sequence ID" value="NZ_JBHUEA010000024.1"/>
</dbReference>
<gene>
    <name evidence="2" type="ORF">ACFSBI_13805</name>
</gene>
<feature type="region of interest" description="Disordered" evidence="1">
    <location>
        <begin position="138"/>
        <end position="170"/>
    </location>
</feature>
<proteinExistence type="predicted"/>
<evidence type="ECO:0000256" key="1">
    <source>
        <dbReference type="SAM" id="MobiDB-lite"/>
    </source>
</evidence>
<sequence>MSIPVAPPPANVVKCSTPADLLRLVPSLAGVPIEDSVVLVLWSGRRTHGAMRLDLPTTRVPDDQRAWARHVLGTVCRVEGADGVTPVVRTDASFAPSGRPPHADLLRALNREAQRMGLDVRDLLCVAADGWGSLLDPALPRGGRPLDEIAPREGDPAPPSPRRAPEYPETDEAAQDAFLDALERWWLHPEGPGGVLHGVDLRRPGSAFGRAAAPEPAMQRYRHGGDQADVVELVERMLDPHDGDGPCPCRALLFALATRQGLENLVLVQFGWGRALGAELWRDAHDGDPAAPSLASLGAAIGGGAFPRPDVARIARAIAALTEVGGLLDPEERAPVEGMLAWLHWAVGGGSIAGVLAERALALDPGRDVPSLVLARVQRGELPEWAFREDPTAPDPFAPPV</sequence>
<organism evidence="2 3">
    <name type="scientific">Amnibacterium endophyticum</name>
    <dbReference type="NCBI Taxonomy" id="2109337"/>
    <lineage>
        <taxon>Bacteria</taxon>
        <taxon>Bacillati</taxon>
        <taxon>Actinomycetota</taxon>
        <taxon>Actinomycetes</taxon>
        <taxon>Micrococcales</taxon>
        <taxon>Microbacteriaceae</taxon>
        <taxon>Amnibacterium</taxon>
    </lineage>
</organism>
<dbReference type="EMBL" id="JBHUEA010000024">
    <property type="protein sequence ID" value="MFD1722625.1"/>
    <property type="molecule type" value="Genomic_DNA"/>
</dbReference>
<feature type="compositionally biased region" description="Basic and acidic residues" evidence="1">
    <location>
        <begin position="144"/>
        <end position="155"/>
    </location>
</feature>
<protein>
    <submittedName>
        <fullName evidence="2">DUF4192 family protein</fullName>
    </submittedName>
</protein>
<dbReference type="InterPro" id="IPR025447">
    <property type="entry name" value="DUF4192"/>
</dbReference>